<feature type="compositionally biased region" description="Low complexity" evidence="1">
    <location>
        <begin position="13"/>
        <end position="23"/>
    </location>
</feature>
<name>A0A6N0C3L5_HORVV</name>
<feature type="region of interest" description="Disordered" evidence="1">
    <location>
        <begin position="1"/>
        <end position="36"/>
    </location>
</feature>
<dbReference type="AlphaFoldDB" id="A0A6N0C3L5"/>
<feature type="compositionally biased region" description="Basic and acidic residues" evidence="1">
    <location>
        <begin position="24"/>
        <end position="36"/>
    </location>
</feature>
<accession>A0A6N0C3L5</accession>
<dbReference type="EMBL" id="MN715385">
    <property type="protein sequence ID" value="QKO28035.1"/>
    <property type="molecule type" value="Genomic_DNA"/>
</dbReference>
<proteinExistence type="predicted"/>
<protein>
    <submittedName>
        <fullName evidence="2">Truncated prolamin-box binding factor</fullName>
    </submittedName>
</protein>
<reference evidence="2" key="1">
    <citation type="journal article" date="2020" name="J. Cereal Sci.">
        <title>LYS3 encodes a prolamin-box-binding transcription factor that controls embryo growth in barley and wheat.</title>
        <authorList>
            <person name="Orman-Ligeza B."/>
            <person name="Borrill P."/>
            <person name="Chia T."/>
            <person name="Chirico M."/>
            <person name="Dolezel J."/>
            <person name="Drea S."/>
            <person name="Karafiatova M."/>
            <person name="Schatlowski N."/>
            <person name="Solomon C.U."/>
            <person name="Steuernagel B."/>
            <person name="Wulff B.B.H."/>
            <person name="Uauy C."/>
            <person name="Trafford K."/>
        </authorList>
    </citation>
    <scope>NUCLEOTIDE SEQUENCE</scope>
    <source>
        <tissue evidence="2">Leaves</tissue>
    </source>
</reference>
<sequence length="36" mass="3808">MEEVFSSNSKSKAGQMAGEAAAAAEKKSRPKPEQKV</sequence>
<evidence type="ECO:0000256" key="1">
    <source>
        <dbReference type="SAM" id="MobiDB-lite"/>
    </source>
</evidence>
<organism evidence="2">
    <name type="scientific">Hordeum vulgare subsp. vulgare</name>
    <name type="common">Domesticated barley</name>
    <dbReference type="NCBI Taxonomy" id="112509"/>
    <lineage>
        <taxon>Eukaryota</taxon>
        <taxon>Viridiplantae</taxon>
        <taxon>Streptophyta</taxon>
        <taxon>Embryophyta</taxon>
        <taxon>Tracheophyta</taxon>
        <taxon>Spermatophyta</taxon>
        <taxon>Magnoliopsida</taxon>
        <taxon>Liliopsida</taxon>
        <taxon>Poales</taxon>
        <taxon>Poaceae</taxon>
        <taxon>BOP clade</taxon>
        <taxon>Pooideae</taxon>
        <taxon>Triticodae</taxon>
        <taxon>Triticeae</taxon>
        <taxon>Hordeinae</taxon>
        <taxon>Hordeum</taxon>
    </lineage>
</organism>
<evidence type="ECO:0000313" key="2">
    <source>
        <dbReference type="EMBL" id="QKO28035.1"/>
    </source>
</evidence>
<gene>
    <name evidence="2" type="primary">LYS3</name>
</gene>
<feature type="compositionally biased region" description="Polar residues" evidence="1">
    <location>
        <begin position="1"/>
        <end position="12"/>
    </location>
</feature>